<keyword evidence="8 10" id="KW-0326">Glycosidase</keyword>
<evidence type="ECO:0000256" key="6">
    <source>
        <dbReference type="ARBA" id="ARBA00022729"/>
    </source>
</evidence>
<dbReference type="InterPro" id="IPR001547">
    <property type="entry name" value="Glyco_hydro_5"/>
</dbReference>
<evidence type="ECO:0000313" key="11">
    <source>
        <dbReference type="Proteomes" id="UP000238479"/>
    </source>
</evidence>
<evidence type="ECO:0000256" key="3">
    <source>
        <dbReference type="ARBA" id="ARBA00005641"/>
    </source>
</evidence>
<dbReference type="FunFam" id="3.20.20.80:FF:000313">
    <property type="entry name" value="Uncharacterized protein"/>
    <property type="match status" value="1"/>
</dbReference>
<dbReference type="Gene3D" id="3.20.20.80">
    <property type="entry name" value="Glycosidases"/>
    <property type="match status" value="2"/>
</dbReference>
<dbReference type="Proteomes" id="UP000238479">
    <property type="component" value="Chromosome 5"/>
</dbReference>
<keyword evidence="11" id="KW-1185">Reference proteome</keyword>
<comment type="catalytic activity">
    <reaction evidence="1">
        <text>Random hydrolysis of (1-&gt;4)-beta-D-mannosidic linkages in mannans, galactomannans and glucomannans.</text>
        <dbReference type="EC" id="3.2.1.78"/>
    </reaction>
</comment>
<dbReference type="EC" id="3.2.1.78" evidence="4"/>
<gene>
    <name evidence="10" type="ORF">RchiOBHm_Chr5g0067931</name>
</gene>
<dbReference type="PANTHER" id="PTHR31451:SF39">
    <property type="entry name" value="MANNAN ENDO-1,4-BETA-MANNOSIDASE 1"/>
    <property type="match status" value="1"/>
</dbReference>
<comment type="similarity">
    <text evidence="3">Belongs to the glycosyl hydrolase 5 (cellulase A) family.</text>
</comment>
<evidence type="ECO:0000256" key="7">
    <source>
        <dbReference type="ARBA" id="ARBA00022801"/>
    </source>
</evidence>
<evidence type="ECO:0000313" key="10">
    <source>
        <dbReference type="EMBL" id="PRQ34358.1"/>
    </source>
</evidence>
<dbReference type="EMBL" id="PDCK01000043">
    <property type="protein sequence ID" value="PRQ34358.1"/>
    <property type="molecule type" value="Genomic_DNA"/>
</dbReference>
<dbReference type="InterPro" id="IPR017853">
    <property type="entry name" value="GH"/>
</dbReference>
<evidence type="ECO:0000259" key="9">
    <source>
        <dbReference type="Pfam" id="PF26410"/>
    </source>
</evidence>
<organism evidence="10 11">
    <name type="scientific">Rosa chinensis</name>
    <name type="common">China rose</name>
    <dbReference type="NCBI Taxonomy" id="74649"/>
    <lineage>
        <taxon>Eukaryota</taxon>
        <taxon>Viridiplantae</taxon>
        <taxon>Streptophyta</taxon>
        <taxon>Embryophyta</taxon>
        <taxon>Tracheophyta</taxon>
        <taxon>Spermatophyta</taxon>
        <taxon>Magnoliopsida</taxon>
        <taxon>eudicotyledons</taxon>
        <taxon>Gunneridae</taxon>
        <taxon>Pentapetalae</taxon>
        <taxon>rosids</taxon>
        <taxon>fabids</taxon>
        <taxon>Rosales</taxon>
        <taxon>Rosaceae</taxon>
        <taxon>Rosoideae</taxon>
        <taxon>Rosoideae incertae sedis</taxon>
        <taxon>Rosa</taxon>
    </lineage>
</organism>
<name>A0A2P6QJK7_ROSCH</name>
<keyword evidence="7 10" id="KW-0378">Hydrolase</keyword>
<evidence type="ECO:0000256" key="4">
    <source>
        <dbReference type="ARBA" id="ARBA00012706"/>
    </source>
</evidence>
<dbReference type="PANTHER" id="PTHR31451">
    <property type="match status" value="1"/>
</dbReference>
<keyword evidence="6" id="KW-0732">Signal</keyword>
<protein>
    <recommendedName>
        <fullName evidence="4">mannan endo-1,4-beta-mannosidase</fullName>
        <ecNumber evidence="4">3.2.1.78</ecNumber>
    </recommendedName>
</protein>
<dbReference type="InterPro" id="IPR045053">
    <property type="entry name" value="MAN-like"/>
</dbReference>
<comment type="caution">
    <text evidence="10">The sequence shown here is derived from an EMBL/GenBank/DDBJ whole genome shotgun (WGS) entry which is preliminary data.</text>
</comment>
<dbReference type="GO" id="GO:0005576">
    <property type="term" value="C:extracellular region"/>
    <property type="evidence" value="ECO:0007669"/>
    <property type="project" value="UniProtKB-SubCell"/>
</dbReference>
<sequence>MMYMASDPSTQAKVTSAFQQASKYKMNVARTWAFSDGVGKALQTSPGSYNEDMFKAKGSGAELWGMVLCPGLGEFVRPAEEVAERCSVPGSVGAATKESLICMVSMNMAAGSVVAIGDEGGRVPRSDCWPKSSWGPKSCWVSKTVEMFSSIWTCFLTKLMVSGPLGFQIWDPGGLTQLPTPMFDTGDTSLHTMGLILRQVNEFSGVLQLCALAKEDSSYFTLCDMTFNRYGLDFVISEAKKYGVYLILSLVNNYNDFGGRKQYVQWARERGQSLNSDDDFYNNTVVKGYYQNHVKTILTRINTITNVAYKDDPIIFAWELINELRCESDVSGALLQQWVNEMAAHLKSIDGNHLLEIGLEGFYGATTPEKQQYNPNNQELGSDFTATNLLPQVDFATIHIYAEQWLSGQSEEAQAAFVDKWVQVHIDDCNTIMKKPLIMAEFGKSWKYPGYTIENRNAYFGKLYDAEYSSAKSGGACVGGLFWQLFAQGMENFGDGYQVVLEESPSTADVIAQQSQRLQSLN</sequence>
<dbReference type="GO" id="GO:0016985">
    <property type="term" value="F:mannan endo-1,4-beta-mannosidase activity"/>
    <property type="evidence" value="ECO:0007669"/>
    <property type="project" value="UniProtKB-EC"/>
</dbReference>
<accession>A0A2P6QJK7</accession>
<evidence type="ECO:0000256" key="5">
    <source>
        <dbReference type="ARBA" id="ARBA00022525"/>
    </source>
</evidence>
<evidence type="ECO:0000256" key="1">
    <source>
        <dbReference type="ARBA" id="ARBA00001678"/>
    </source>
</evidence>
<dbReference type="STRING" id="74649.A0A2P6QJK7"/>
<dbReference type="Pfam" id="PF26410">
    <property type="entry name" value="GH5_mannosidase"/>
    <property type="match status" value="1"/>
</dbReference>
<evidence type="ECO:0000256" key="8">
    <source>
        <dbReference type="ARBA" id="ARBA00023295"/>
    </source>
</evidence>
<proteinExistence type="inferred from homology"/>
<feature type="domain" description="Glycoside hydrolase family 5" evidence="9">
    <location>
        <begin position="230"/>
        <end position="484"/>
    </location>
</feature>
<comment type="subcellular location">
    <subcellularLocation>
        <location evidence="2">Secreted</location>
    </subcellularLocation>
</comment>
<keyword evidence="5" id="KW-0964">Secreted</keyword>
<reference evidence="10 11" key="1">
    <citation type="journal article" date="2018" name="Nat. Genet.">
        <title>The Rosa genome provides new insights in the design of modern roses.</title>
        <authorList>
            <person name="Bendahmane M."/>
        </authorList>
    </citation>
    <scope>NUCLEOTIDE SEQUENCE [LARGE SCALE GENOMIC DNA]</scope>
    <source>
        <strain evidence="11">cv. Old Blush</strain>
    </source>
</reference>
<evidence type="ECO:0000256" key="2">
    <source>
        <dbReference type="ARBA" id="ARBA00004613"/>
    </source>
</evidence>
<dbReference type="SUPFAM" id="SSF51445">
    <property type="entry name" value="(Trans)glycosidases"/>
    <property type="match status" value="2"/>
</dbReference>
<dbReference type="Gramene" id="PRQ34358">
    <property type="protein sequence ID" value="PRQ34358"/>
    <property type="gene ID" value="RchiOBHm_Chr5g0067931"/>
</dbReference>
<dbReference type="AlphaFoldDB" id="A0A2P6QJK7"/>